<name>A0ACA9PPB0_9GLOM</name>
<protein>
    <submittedName>
        <fullName evidence="1">23703_t:CDS:1</fullName>
    </submittedName>
</protein>
<organism evidence="1 2">
    <name type="scientific">Racocetra persica</name>
    <dbReference type="NCBI Taxonomy" id="160502"/>
    <lineage>
        <taxon>Eukaryota</taxon>
        <taxon>Fungi</taxon>
        <taxon>Fungi incertae sedis</taxon>
        <taxon>Mucoromycota</taxon>
        <taxon>Glomeromycotina</taxon>
        <taxon>Glomeromycetes</taxon>
        <taxon>Diversisporales</taxon>
        <taxon>Gigasporaceae</taxon>
        <taxon>Racocetra</taxon>
    </lineage>
</organism>
<dbReference type="EMBL" id="CAJVQC010022393">
    <property type="protein sequence ID" value="CAG8717721.1"/>
    <property type="molecule type" value="Genomic_DNA"/>
</dbReference>
<gene>
    <name evidence="1" type="ORF">RPERSI_LOCUS11037</name>
</gene>
<reference evidence="1" key="1">
    <citation type="submission" date="2021-06" db="EMBL/GenBank/DDBJ databases">
        <authorList>
            <person name="Kallberg Y."/>
            <person name="Tangrot J."/>
            <person name="Rosling A."/>
        </authorList>
    </citation>
    <scope>NUCLEOTIDE SEQUENCE</scope>
    <source>
        <strain evidence="1">MA461A</strain>
    </source>
</reference>
<dbReference type="Proteomes" id="UP000789920">
    <property type="component" value="Unassembled WGS sequence"/>
</dbReference>
<evidence type="ECO:0000313" key="2">
    <source>
        <dbReference type="Proteomes" id="UP000789920"/>
    </source>
</evidence>
<proteinExistence type="predicted"/>
<accession>A0ACA9PPB0</accession>
<keyword evidence="2" id="KW-1185">Reference proteome</keyword>
<evidence type="ECO:0000313" key="1">
    <source>
        <dbReference type="EMBL" id="CAG8717721.1"/>
    </source>
</evidence>
<comment type="caution">
    <text evidence="1">The sequence shown here is derived from an EMBL/GenBank/DDBJ whole genome shotgun (WGS) entry which is preliminary data.</text>
</comment>
<sequence length="153" mass="17942">MTIANLKEYARLSMAIKKARQEGKNPTELLIQRQKLIIIGPPRKEPKSRTEINRNYYQRNKEILQEQATINKAKKQEQEQERREQEVKELAAKLYEANSIKVLMSFKQYTELKKGKKLWLDFSQTLQDLTAGVGDIISIMKLREVSENLISDY</sequence>